<dbReference type="FunFam" id="3.40.1190.20:FF:000002">
    <property type="entry name" value="Bifunctional protein HldE"/>
    <property type="match status" value="1"/>
</dbReference>
<dbReference type="GO" id="GO:0033786">
    <property type="term" value="F:heptose-1-phosphate adenylyltransferase activity"/>
    <property type="evidence" value="ECO:0007669"/>
    <property type="project" value="TreeGrafter"/>
</dbReference>
<evidence type="ECO:0000256" key="2">
    <source>
        <dbReference type="ARBA" id="ARBA00022777"/>
    </source>
</evidence>
<protein>
    <submittedName>
        <fullName evidence="4">D-glycero-beta-D-manno-heptose-7-phosphate kinase</fullName>
    </submittedName>
</protein>
<dbReference type="PANTHER" id="PTHR46969">
    <property type="entry name" value="BIFUNCTIONAL PROTEIN HLDE"/>
    <property type="match status" value="1"/>
</dbReference>
<dbReference type="Pfam" id="PF00294">
    <property type="entry name" value="PfkB"/>
    <property type="match status" value="1"/>
</dbReference>
<comment type="caution">
    <text evidence="4">The sequence shown here is derived from an EMBL/GenBank/DDBJ whole genome shotgun (WGS) entry which is preliminary data.</text>
</comment>
<sequence length="329" mass="35991">MRENVFDLIDRLKGVKIFVIGDVMLDVFLYGKVNRISPEAPVPVVNITNEKRVPGGAANVSLNLKELGVSTTLIGLVGNDQEGSFLEKYLNDRGIKTFLIKDGRPTTVKTRIIAGSQQVVRVDKEVSHNLSDKKELLVVDYFEKHLSDFDGVIISDYAKGAITRRLIRRVVDLCKKHNKIVTVDPKIENFFYYKNVTTLTPNNKEASAATGINIKDDKSLVKCGNYILKKLNSDSLIITRGEKGMTIFENGKIEHLPALAKEVFDVTGAGDTVISVVSSLLALGAPLKDAAILSNIAAGIVVGKIGTATVNGDELKKGVMEYIEQKGEF</sequence>
<feature type="domain" description="Carbohydrate kinase PfkB" evidence="3">
    <location>
        <begin position="16"/>
        <end position="309"/>
    </location>
</feature>
<dbReference type="InterPro" id="IPR011611">
    <property type="entry name" value="PfkB_dom"/>
</dbReference>
<dbReference type="InterPro" id="IPR011913">
    <property type="entry name" value="RfaE_dom_I"/>
</dbReference>
<dbReference type="RefSeq" id="WP_424605335.1">
    <property type="nucleotide sequence ID" value="NZ_JBNAVA010000003.1"/>
</dbReference>
<dbReference type="Proteomes" id="UP000242881">
    <property type="component" value="Unassembled WGS sequence"/>
</dbReference>
<proteinExistence type="predicted"/>
<reference evidence="4 5" key="1">
    <citation type="submission" date="2018-01" db="EMBL/GenBank/DDBJ databases">
        <title>Metagenomic assembled genomes from two thermal pools in the Uzon Caldera, Kamchatka, Russia.</title>
        <authorList>
            <person name="Wilkins L."/>
            <person name="Ettinger C."/>
        </authorList>
    </citation>
    <scope>NUCLEOTIDE SEQUENCE [LARGE SCALE GENOMIC DNA]</scope>
    <source>
        <strain evidence="4">ZAV-05</strain>
    </source>
</reference>
<dbReference type="Gene3D" id="3.40.1190.20">
    <property type="match status" value="1"/>
</dbReference>
<evidence type="ECO:0000259" key="3">
    <source>
        <dbReference type="Pfam" id="PF00294"/>
    </source>
</evidence>
<dbReference type="CDD" id="cd01172">
    <property type="entry name" value="RfaE_like"/>
    <property type="match status" value="1"/>
</dbReference>
<dbReference type="InterPro" id="IPR029056">
    <property type="entry name" value="Ribokinase-like"/>
</dbReference>
<accession>A0A2J6WPR3</accession>
<keyword evidence="1" id="KW-0808">Transferase</keyword>
<dbReference type="GO" id="GO:0005829">
    <property type="term" value="C:cytosol"/>
    <property type="evidence" value="ECO:0007669"/>
    <property type="project" value="TreeGrafter"/>
</dbReference>
<dbReference type="InterPro" id="IPR002173">
    <property type="entry name" value="Carboh/pur_kinase_PfkB_CS"/>
</dbReference>
<dbReference type="PROSITE" id="PS00583">
    <property type="entry name" value="PFKB_KINASES_1"/>
    <property type="match status" value="1"/>
</dbReference>
<name>A0A2J6WPR3_9BACT</name>
<dbReference type="PANTHER" id="PTHR46969:SF1">
    <property type="entry name" value="BIFUNCTIONAL PROTEIN HLDE"/>
    <property type="match status" value="1"/>
</dbReference>
<gene>
    <name evidence="4" type="primary">rfaE1</name>
    <name evidence="4" type="ORF">C0187_01695</name>
</gene>
<keyword evidence="2 4" id="KW-0418">Kinase</keyword>
<dbReference type="AlphaFoldDB" id="A0A2J6WPR3"/>
<evidence type="ECO:0000313" key="4">
    <source>
        <dbReference type="EMBL" id="PMP72368.1"/>
    </source>
</evidence>
<dbReference type="SUPFAM" id="SSF53613">
    <property type="entry name" value="Ribokinase-like"/>
    <property type="match status" value="1"/>
</dbReference>
<evidence type="ECO:0000313" key="5">
    <source>
        <dbReference type="Proteomes" id="UP000242881"/>
    </source>
</evidence>
<dbReference type="NCBIfam" id="TIGR02198">
    <property type="entry name" value="rfaE_dom_I"/>
    <property type="match status" value="1"/>
</dbReference>
<dbReference type="GO" id="GO:0033785">
    <property type="term" value="F:heptose 7-phosphate kinase activity"/>
    <property type="evidence" value="ECO:0007669"/>
    <property type="project" value="TreeGrafter"/>
</dbReference>
<organism evidence="4 5">
    <name type="scientific">Calditerrivibrio nitroreducens</name>
    <dbReference type="NCBI Taxonomy" id="477976"/>
    <lineage>
        <taxon>Bacteria</taxon>
        <taxon>Pseudomonadati</taxon>
        <taxon>Deferribacterota</taxon>
        <taxon>Deferribacteres</taxon>
        <taxon>Deferribacterales</taxon>
        <taxon>Calditerrivibrionaceae</taxon>
    </lineage>
</organism>
<dbReference type="GO" id="GO:0016773">
    <property type="term" value="F:phosphotransferase activity, alcohol group as acceptor"/>
    <property type="evidence" value="ECO:0007669"/>
    <property type="project" value="InterPro"/>
</dbReference>
<dbReference type="EMBL" id="PNIN01000023">
    <property type="protein sequence ID" value="PMP72368.1"/>
    <property type="molecule type" value="Genomic_DNA"/>
</dbReference>
<evidence type="ECO:0000256" key="1">
    <source>
        <dbReference type="ARBA" id="ARBA00022679"/>
    </source>
</evidence>